<dbReference type="PANTHER" id="PTHR30489">
    <property type="entry name" value="LIPOPROTEIN-RELEASING SYSTEM TRANSMEMBRANE PROTEIN LOLE"/>
    <property type="match status" value="1"/>
</dbReference>
<dbReference type="AlphaFoldDB" id="A0A0W0YK32"/>
<dbReference type="InterPro" id="IPR011925">
    <property type="entry name" value="LolCE_TM"/>
</dbReference>
<dbReference type="InterPro" id="IPR051447">
    <property type="entry name" value="Lipoprotein-release_system"/>
</dbReference>
<dbReference type="EMBL" id="LNYW01000069">
    <property type="protein sequence ID" value="KTD57218.1"/>
    <property type="molecule type" value="Genomic_DNA"/>
</dbReference>
<feature type="domain" description="MacB-like periplasmic core" evidence="10">
    <location>
        <begin position="28"/>
        <end position="242"/>
    </location>
</feature>
<dbReference type="PANTHER" id="PTHR30489:SF0">
    <property type="entry name" value="LIPOPROTEIN-RELEASING SYSTEM TRANSMEMBRANE PROTEIN LOLE"/>
    <property type="match status" value="1"/>
</dbReference>
<keyword evidence="5 8" id="KW-0812">Transmembrane</keyword>
<evidence type="ECO:0000256" key="5">
    <source>
        <dbReference type="ARBA" id="ARBA00022692"/>
    </source>
</evidence>
<dbReference type="Proteomes" id="UP000054600">
    <property type="component" value="Unassembled WGS sequence"/>
</dbReference>
<sequence>MYKPLALFIGLRYTRSRKKNHFVSFISLSSMLGIGMGVMVLVTVLSVMNGFDHEIHNRFFGMAPEITVTGLNEKLKDWPDLEKKLQGIPEIKAIAPYVGGQGLLTHEGQVLPIVLTGVLPEKEEAVTHLNDKLLAGSMNDLKHFGIILGKGLADSLGVMLGDKVTIMIPQATVTPAGMIPRFKRFNVVGVFSAGTGFNFDTKLAFINIADAQKLLQLGDDVTGVKMKINNVYLAPELSERISNVLGEEYQVGNWTQQFGAFFEAVKLEKTMMFMILLLIIAVAAFNLVSSLVMVVNDKQAEIAILRTIGATPSTILWVFIVQGMMVGIVGTTLGLGAGLILASNATAIVNYLQSLFHVQVLSSSIYFVDYLPSEILFSDLWQICAMALLMSFAATIYPAWRASKTVIAEALHYE</sequence>
<dbReference type="PATRIC" id="fig|1122169.6.peg.3001"/>
<organism evidence="11 12">
    <name type="scientific">Legionella shakespearei DSM 23087</name>
    <dbReference type="NCBI Taxonomy" id="1122169"/>
    <lineage>
        <taxon>Bacteria</taxon>
        <taxon>Pseudomonadati</taxon>
        <taxon>Pseudomonadota</taxon>
        <taxon>Gammaproteobacteria</taxon>
        <taxon>Legionellales</taxon>
        <taxon>Legionellaceae</taxon>
        <taxon>Legionella</taxon>
    </lineage>
</organism>
<dbReference type="Pfam" id="PF02687">
    <property type="entry name" value="FtsX"/>
    <property type="match status" value="1"/>
</dbReference>
<dbReference type="GO" id="GO:0042953">
    <property type="term" value="P:lipoprotein transport"/>
    <property type="evidence" value="ECO:0007669"/>
    <property type="project" value="InterPro"/>
</dbReference>
<evidence type="ECO:0000256" key="3">
    <source>
        <dbReference type="ARBA" id="ARBA00022448"/>
    </source>
</evidence>
<dbReference type="NCBIfam" id="TIGR02212">
    <property type="entry name" value="lolCE"/>
    <property type="match status" value="1"/>
</dbReference>
<evidence type="ECO:0000313" key="11">
    <source>
        <dbReference type="EMBL" id="KTD57218.1"/>
    </source>
</evidence>
<protein>
    <submittedName>
        <fullName evidence="11">Lipoprotein-releasing system transmembrane protein LolC</fullName>
    </submittedName>
</protein>
<evidence type="ECO:0000256" key="7">
    <source>
        <dbReference type="ARBA" id="ARBA00023136"/>
    </source>
</evidence>
<dbReference type="InterPro" id="IPR003838">
    <property type="entry name" value="ABC3_permease_C"/>
</dbReference>
<keyword evidence="11" id="KW-0449">Lipoprotein</keyword>
<keyword evidence="3" id="KW-0813">Transport</keyword>
<accession>A0A0W0YK32</accession>
<feature type="transmembrane region" description="Helical" evidence="8">
    <location>
        <begin position="26"/>
        <end position="48"/>
    </location>
</feature>
<keyword evidence="6 8" id="KW-1133">Transmembrane helix</keyword>
<dbReference type="STRING" id="1122169.Lsha_2600"/>
<keyword evidence="12" id="KW-1185">Reference proteome</keyword>
<feature type="domain" description="ABC3 transporter permease C-terminal" evidence="9">
    <location>
        <begin position="274"/>
        <end position="405"/>
    </location>
</feature>
<gene>
    <name evidence="11" type="primary">lolC</name>
    <name evidence="11" type="ORF">Lsha_2600</name>
</gene>
<evidence type="ECO:0000256" key="2">
    <source>
        <dbReference type="ARBA" id="ARBA00005236"/>
    </source>
</evidence>
<dbReference type="OrthoDB" id="9808461at2"/>
<keyword evidence="7 8" id="KW-0472">Membrane</keyword>
<evidence type="ECO:0000259" key="10">
    <source>
        <dbReference type="Pfam" id="PF12704"/>
    </source>
</evidence>
<dbReference type="eggNOG" id="COG4591">
    <property type="taxonomic scope" value="Bacteria"/>
</dbReference>
<dbReference type="Pfam" id="PF12704">
    <property type="entry name" value="MacB_PCD"/>
    <property type="match status" value="1"/>
</dbReference>
<evidence type="ECO:0000259" key="9">
    <source>
        <dbReference type="Pfam" id="PF02687"/>
    </source>
</evidence>
<feature type="transmembrane region" description="Helical" evidence="8">
    <location>
        <begin position="315"/>
        <end position="341"/>
    </location>
</feature>
<reference evidence="11 12" key="1">
    <citation type="submission" date="2015-11" db="EMBL/GenBank/DDBJ databases">
        <title>Genomic analysis of 38 Legionella species identifies large and diverse effector repertoires.</title>
        <authorList>
            <person name="Burstein D."/>
            <person name="Amaro F."/>
            <person name="Zusman T."/>
            <person name="Lifshitz Z."/>
            <person name="Cohen O."/>
            <person name="Gilbert J.A."/>
            <person name="Pupko T."/>
            <person name="Shuman H.A."/>
            <person name="Segal G."/>
        </authorList>
    </citation>
    <scope>NUCLEOTIDE SEQUENCE [LARGE SCALE GENOMIC DNA]</scope>
    <source>
        <strain evidence="11 12">ATCC 49655</strain>
    </source>
</reference>
<evidence type="ECO:0000256" key="6">
    <source>
        <dbReference type="ARBA" id="ARBA00022989"/>
    </source>
</evidence>
<evidence type="ECO:0000313" key="12">
    <source>
        <dbReference type="Proteomes" id="UP000054600"/>
    </source>
</evidence>
<name>A0A0W0YK32_9GAMM</name>
<evidence type="ECO:0000256" key="4">
    <source>
        <dbReference type="ARBA" id="ARBA00022475"/>
    </source>
</evidence>
<evidence type="ECO:0000256" key="1">
    <source>
        <dbReference type="ARBA" id="ARBA00004651"/>
    </source>
</evidence>
<dbReference type="GO" id="GO:0098797">
    <property type="term" value="C:plasma membrane protein complex"/>
    <property type="evidence" value="ECO:0007669"/>
    <property type="project" value="TreeGrafter"/>
</dbReference>
<dbReference type="RefSeq" id="WP_026253943.1">
    <property type="nucleotide sequence ID" value="NZ_KB892399.1"/>
</dbReference>
<feature type="transmembrane region" description="Helical" evidence="8">
    <location>
        <begin position="380"/>
        <end position="400"/>
    </location>
</feature>
<dbReference type="InterPro" id="IPR025857">
    <property type="entry name" value="MacB_PCD"/>
</dbReference>
<keyword evidence="4" id="KW-1003">Cell membrane</keyword>
<evidence type="ECO:0000256" key="8">
    <source>
        <dbReference type="SAM" id="Phobius"/>
    </source>
</evidence>
<comment type="caution">
    <text evidence="11">The sequence shown here is derived from an EMBL/GenBank/DDBJ whole genome shotgun (WGS) entry which is preliminary data.</text>
</comment>
<dbReference type="GO" id="GO:0044874">
    <property type="term" value="P:lipoprotein localization to outer membrane"/>
    <property type="evidence" value="ECO:0007669"/>
    <property type="project" value="TreeGrafter"/>
</dbReference>
<comment type="subcellular location">
    <subcellularLocation>
        <location evidence="1">Cell membrane</location>
        <topology evidence="1">Multi-pass membrane protein</topology>
    </subcellularLocation>
</comment>
<proteinExistence type="inferred from homology"/>
<comment type="similarity">
    <text evidence="2">Belongs to the ABC-4 integral membrane protein family. LolC/E subfamily.</text>
</comment>
<feature type="transmembrane region" description="Helical" evidence="8">
    <location>
        <begin position="273"/>
        <end position="295"/>
    </location>
</feature>